<organism evidence="1">
    <name type="scientific">marine sediment metagenome</name>
    <dbReference type="NCBI Taxonomy" id="412755"/>
    <lineage>
        <taxon>unclassified sequences</taxon>
        <taxon>metagenomes</taxon>
        <taxon>ecological metagenomes</taxon>
    </lineage>
</organism>
<accession>X1AUM6</accession>
<dbReference type="AlphaFoldDB" id="X1AUM6"/>
<gene>
    <name evidence="1" type="ORF">S01H4_26624</name>
</gene>
<reference evidence="1" key="1">
    <citation type="journal article" date="2014" name="Front. Microbiol.">
        <title>High frequency of phylogenetically diverse reductive dehalogenase-homologous genes in deep subseafloor sedimentary metagenomes.</title>
        <authorList>
            <person name="Kawai M."/>
            <person name="Futagami T."/>
            <person name="Toyoda A."/>
            <person name="Takaki Y."/>
            <person name="Nishi S."/>
            <person name="Hori S."/>
            <person name="Arai W."/>
            <person name="Tsubouchi T."/>
            <person name="Morono Y."/>
            <person name="Uchiyama I."/>
            <person name="Ito T."/>
            <person name="Fujiyama A."/>
            <person name="Inagaki F."/>
            <person name="Takami H."/>
        </authorList>
    </citation>
    <scope>NUCLEOTIDE SEQUENCE</scope>
    <source>
        <strain evidence="1">Expedition CK06-06</strain>
    </source>
</reference>
<comment type="caution">
    <text evidence="1">The sequence shown here is derived from an EMBL/GenBank/DDBJ whole genome shotgun (WGS) entry which is preliminary data.</text>
</comment>
<protein>
    <submittedName>
        <fullName evidence="1">Uncharacterized protein</fullName>
    </submittedName>
</protein>
<evidence type="ECO:0000313" key="1">
    <source>
        <dbReference type="EMBL" id="GAG86405.1"/>
    </source>
</evidence>
<feature type="non-terminal residue" evidence="1">
    <location>
        <position position="1"/>
    </location>
</feature>
<sequence>QEAFVETKYRGTKRGAPPKIIALINATPKHFLEAQRRYAILTLGYDPAKLQDVVTAQNRANWIGDAITKVYNQYKDTNWEPSELGASLRALGYNDTKLTNAMTKVIRMLKEAKTD</sequence>
<dbReference type="EMBL" id="BART01012873">
    <property type="protein sequence ID" value="GAG86405.1"/>
    <property type="molecule type" value="Genomic_DNA"/>
</dbReference>
<name>X1AUM6_9ZZZZ</name>
<proteinExistence type="predicted"/>